<reference evidence="5" key="1">
    <citation type="journal article" date="2021" name="PeerJ">
        <title>Extensive microbial diversity within the chicken gut microbiome revealed by metagenomics and culture.</title>
        <authorList>
            <person name="Gilroy R."/>
            <person name="Ravi A."/>
            <person name="Getino M."/>
            <person name="Pursley I."/>
            <person name="Horton D.L."/>
            <person name="Alikhan N.F."/>
            <person name="Baker D."/>
            <person name="Gharbi K."/>
            <person name="Hall N."/>
            <person name="Watson M."/>
            <person name="Adriaenssens E.M."/>
            <person name="Foster-Nyarko E."/>
            <person name="Jarju S."/>
            <person name="Secka A."/>
            <person name="Antonio M."/>
            <person name="Oren A."/>
            <person name="Chaudhuri R.R."/>
            <person name="La Ragione R."/>
            <person name="Hildebrand F."/>
            <person name="Pallen M.J."/>
        </authorList>
    </citation>
    <scope>NUCLEOTIDE SEQUENCE</scope>
    <source>
        <strain evidence="5">CHK189-11263</strain>
    </source>
</reference>
<dbReference type="AlphaFoldDB" id="A0A9D2MCX0"/>
<evidence type="ECO:0000256" key="3">
    <source>
        <dbReference type="ARBA" id="ARBA00022840"/>
    </source>
</evidence>
<dbReference type="PROSITE" id="PS00211">
    <property type="entry name" value="ABC_TRANSPORTER_1"/>
    <property type="match status" value="1"/>
</dbReference>
<dbReference type="InterPro" id="IPR003593">
    <property type="entry name" value="AAA+_ATPase"/>
</dbReference>
<protein>
    <submittedName>
        <fullName evidence="5">ATP-binding cassette domain-containing protein</fullName>
    </submittedName>
</protein>
<dbReference type="InterPro" id="IPR003439">
    <property type="entry name" value="ABC_transporter-like_ATP-bd"/>
</dbReference>
<evidence type="ECO:0000313" key="6">
    <source>
        <dbReference type="Proteomes" id="UP000824208"/>
    </source>
</evidence>
<dbReference type="PANTHER" id="PTHR42788">
    <property type="entry name" value="TAURINE IMPORT ATP-BINDING PROTEIN-RELATED"/>
    <property type="match status" value="1"/>
</dbReference>
<dbReference type="InterPro" id="IPR027417">
    <property type="entry name" value="P-loop_NTPase"/>
</dbReference>
<dbReference type="GO" id="GO:0016887">
    <property type="term" value="F:ATP hydrolysis activity"/>
    <property type="evidence" value="ECO:0007669"/>
    <property type="project" value="InterPro"/>
</dbReference>
<dbReference type="Pfam" id="PF00005">
    <property type="entry name" value="ABC_tran"/>
    <property type="match status" value="1"/>
</dbReference>
<dbReference type="GO" id="GO:0005524">
    <property type="term" value="F:ATP binding"/>
    <property type="evidence" value="ECO:0007669"/>
    <property type="project" value="UniProtKB-KW"/>
</dbReference>
<sequence length="200" mass="21604">MRIEGMTAGYGARRVLEDFSLTWPDGGVTALSGPSGCGKTTLLRCLAGLQPCSVRVLELPPDPVLLFQEDRLLPWRTAEQHITDVLPRARRGEAERWLDLVELAGEGARYPRALSGGMRRRLALARALACGGGLYLLDEPFTGVDEARAGRILARIRALGVPVLLSGHESALTALADRVIPLSGPPLRPGPQVGNPFRHF</sequence>
<evidence type="ECO:0000256" key="2">
    <source>
        <dbReference type="ARBA" id="ARBA00022741"/>
    </source>
</evidence>
<proteinExistence type="predicted"/>
<organism evidence="5 6">
    <name type="scientific">Candidatus Flavonifractor intestinipullorum</name>
    <dbReference type="NCBI Taxonomy" id="2838587"/>
    <lineage>
        <taxon>Bacteria</taxon>
        <taxon>Bacillati</taxon>
        <taxon>Bacillota</taxon>
        <taxon>Clostridia</taxon>
        <taxon>Eubacteriales</taxon>
        <taxon>Oscillospiraceae</taxon>
        <taxon>Flavonifractor</taxon>
    </lineage>
</organism>
<dbReference type="PANTHER" id="PTHR42788:SF13">
    <property type="entry name" value="ALIPHATIC SULFONATES IMPORT ATP-BINDING PROTEIN SSUB"/>
    <property type="match status" value="1"/>
</dbReference>
<keyword evidence="1" id="KW-0813">Transport</keyword>
<dbReference type="PROSITE" id="PS50893">
    <property type="entry name" value="ABC_TRANSPORTER_2"/>
    <property type="match status" value="1"/>
</dbReference>
<evidence type="ECO:0000313" key="5">
    <source>
        <dbReference type="EMBL" id="HJB57890.1"/>
    </source>
</evidence>
<reference evidence="5" key="2">
    <citation type="submission" date="2021-04" db="EMBL/GenBank/DDBJ databases">
        <authorList>
            <person name="Gilroy R."/>
        </authorList>
    </citation>
    <scope>NUCLEOTIDE SEQUENCE</scope>
    <source>
        <strain evidence="5">CHK189-11263</strain>
    </source>
</reference>
<evidence type="ECO:0000259" key="4">
    <source>
        <dbReference type="PROSITE" id="PS50893"/>
    </source>
</evidence>
<name>A0A9D2MCX0_9FIRM</name>
<dbReference type="SMART" id="SM00382">
    <property type="entry name" value="AAA"/>
    <property type="match status" value="1"/>
</dbReference>
<dbReference type="EMBL" id="DWYC01000088">
    <property type="protein sequence ID" value="HJB57890.1"/>
    <property type="molecule type" value="Genomic_DNA"/>
</dbReference>
<dbReference type="SUPFAM" id="SSF52540">
    <property type="entry name" value="P-loop containing nucleoside triphosphate hydrolases"/>
    <property type="match status" value="1"/>
</dbReference>
<gene>
    <name evidence="5" type="ORF">H9714_10095</name>
</gene>
<evidence type="ECO:0000256" key="1">
    <source>
        <dbReference type="ARBA" id="ARBA00022448"/>
    </source>
</evidence>
<dbReference type="Proteomes" id="UP000824208">
    <property type="component" value="Unassembled WGS sequence"/>
</dbReference>
<keyword evidence="3 5" id="KW-0067">ATP-binding</keyword>
<dbReference type="InterPro" id="IPR017871">
    <property type="entry name" value="ABC_transporter-like_CS"/>
</dbReference>
<comment type="caution">
    <text evidence="5">The sequence shown here is derived from an EMBL/GenBank/DDBJ whole genome shotgun (WGS) entry which is preliminary data.</text>
</comment>
<accession>A0A9D2MCX0</accession>
<keyword evidence="2" id="KW-0547">Nucleotide-binding</keyword>
<feature type="domain" description="ABC transporter" evidence="4">
    <location>
        <begin position="1"/>
        <end position="200"/>
    </location>
</feature>
<dbReference type="Gene3D" id="3.40.50.300">
    <property type="entry name" value="P-loop containing nucleotide triphosphate hydrolases"/>
    <property type="match status" value="1"/>
</dbReference>
<dbReference type="InterPro" id="IPR050166">
    <property type="entry name" value="ABC_transporter_ATP-bind"/>
</dbReference>